<dbReference type="PROSITE" id="PS51635">
    <property type="entry name" value="PNPLA"/>
    <property type="match status" value="1"/>
</dbReference>
<dbReference type="AlphaFoldDB" id="A0A6L8W6V4"/>
<dbReference type="Pfam" id="PF01734">
    <property type="entry name" value="Patatin"/>
    <property type="match status" value="1"/>
</dbReference>
<feature type="active site" description="Proton acceptor" evidence="4">
    <location>
        <position position="155"/>
    </location>
</feature>
<dbReference type="PANTHER" id="PTHR14226">
    <property type="entry name" value="NEUROPATHY TARGET ESTERASE/SWISS CHEESE D.MELANOGASTER"/>
    <property type="match status" value="1"/>
</dbReference>
<feature type="domain" description="PNPLA" evidence="5">
    <location>
        <begin position="8"/>
        <end position="168"/>
    </location>
</feature>
<dbReference type="Gene3D" id="3.40.1090.10">
    <property type="entry name" value="Cytosolic phospholipase A2 catalytic domain"/>
    <property type="match status" value="1"/>
</dbReference>
<feature type="active site" description="Nucleophile" evidence="4">
    <location>
        <position position="41"/>
    </location>
</feature>
<dbReference type="RefSeq" id="WP_161314747.1">
    <property type="nucleotide sequence ID" value="NZ_WTUW01000001.1"/>
</dbReference>
<gene>
    <name evidence="6" type="ORF">GQE98_06230</name>
</gene>
<dbReference type="InterPro" id="IPR002641">
    <property type="entry name" value="PNPLA_dom"/>
</dbReference>
<dbReference type="InterPro" id="IPR016035">
    <property type="entry name" value="Acyl_Trfase/lysoPLipase"/>
</dbReference>
<dbReference type="SUPFAM" id="SSF52151">
    <property type="entry name" value="FabD/lysophospholipase-like"/>
    <property type="match status" value="1"/>
</dbReference>
<organism evidence="6 7">
    <name type="scientific">Sneathiella litorea</name>
    <dbReference type="NCBI Taxonomy" id="2606216"/>
    <lineage>
        <taxon>Bacteria</taxon>
        <taxon>Pseudomonadati</taxon>
        <taxon>Pseudomonadota</taxon>
        <taxon>Alphaproteobacteria</taxon>
        <taxon>Sneathiellales</taxon>
        <taxon>Sneathiellaceae</taxon>
        <taxon>Sneathiella</taxon>
    </lineage>
</organism>
<evidence type="ECO:0000259" key="5">
    <source>
        <dbReference type="PROSITE" id="PS51635"/>
    </source>
</evidence>
<evidence type="ECO:0000313" key="6">
    <source>
        <dbReference type="EMBL" id="MZR30232.1"/>
    </source>
</evidence>
<name>A0A6L8W6V4_9PROT</name>
<comment type="caution">
    <text evidence="6">The sequence shown here is derived from an EMBL/GenBank/DDBJ whole genome shotgun (WGS) entry which is preliminary data.</text>
</comment>
<dbReference type="GO" id="GO:0016787">
    <property type="term" value="F:hydrolase activity"/>
    <property type="evidence" value="ECO:0007669"/>
    <property type="project" value="UniProtKB-UniRule"/>
</dbReference>
<dbReference type="GO" id="GO:0016042">
    <property type="term" value="P:lipid catabolic process"/>
    <property type="evidence" value="ECO:0007669"/>
    <property type="project" value="UniProtKB-UniRule"/>
</dbReference>
<proteinExistence type="predicted"/>
<dbReference type="InterPro" id="IPR050301">
    <property type="entry name" value="NTE"/>
</dbReference>
<dbReference type="EMBL" id="WTUW01000001">
    <property type="protein sequence ID" value="MZR30232.1"/>
    <property type="molecule type" value="Genomic_DNA"/>
</dbReference>
<dbReference type="Proteomes" id="UP000476030">
    <property type="component" value="Unassembled WGS sequence"/>
</dbReference>
<keyword evidence="1 4" id="KW-0378">Hydrolase</keyword>
<accession>A0A6L8W6V4</accession>
<dbReference type="PANTHER" id="PTHR14226:SF76">
    <property type="entry name" value="NTE FAMILY PROTEIN RSSA"/>
    <property type="match status" value="1"/>
</dbReference>
<feature type="short sequence motif" description="GXSXG" evidence="4">
    <location>
        <begin position="39"/>
        <end position="43"/>
    </location>
</feature>
<evidence type="ECO:0000256" key="1">
    <source>
        <dbReference type="ARBA" id="ARBA00022801"/>
    </source>
</evidence>
<evidence type="ECO:0000313" key="7">
    <source>
        <dbReference type="Proteomes" id="UP000476030"/>
    </source>
</evidence>
<evidence type="ECO:0000256" key="4">
    <source>
        <dbReference type="PROSITE-ProRule" id="PRU01161"/>
    </source>
</evidence>
<protein>
    <submittedName>
        <fullName evidence="6">Lysophospholipase</fullName>
    </submittedName>
</protein>
<sequence>MSRPKIGLALGSGVARGWAHIGVLRRLEKEGFKPDYVCGTSIGALIGGMYLAGKLDELESWARSLGKSGLFRLLDIRLTGGGLISGSKLFTLLEDTLGDTRIEELPVPFAAITTELGTGHEIWIREGNLAKAITASYALPGLFSPQKIDERWLIDGALTNPVPVSVCRAMGARLVIAVNLNADVFGMTNIGENETDFVVDDNGKKSRLFHSRSPLNLMKHRFFDKSGTEPSIFGVMMSSLNIVQDRLSRSRLAGDPPDITIAPRLARHGLLEFDKAEEMIIEGEAATERSLSFLKHAMNVLA</sequence>
<keyword evidence="2 4" id="KW-0442">Lipid degradation</keyword>
<keyword evidence="7" id="KW-1185">Reference proteome</keyword>
<reference evidence="6 7" key="1">
    <citation type="submission" date="2019-12" db="EMBL/GenBank/DDBJ databases">
        <title>Snethiella sp. nov. sp. isolated from sea sand.</title>
        <authorList>
            <person name="Kim J."/>
            <person name="Jeong S.E."/>
            <person name="Jung H.S."/>
            <person name="Jeon C.O."/>
        </authorList>
    </citation>
    <scope>NUCLEOTIDE SEQUENCE [LARGE SCALE GENOMIC DNA]</scope>
    <source>
        <strain evidence="6 7">DP05</strain>
    </source>
</reference>
<evidence type="ECO:0000256" key="3">
    <source>
        <dbReference type="ARBA" id="ARBA00023098"/>
    </source>
</evidence>
<keyword evidence="3 4" id="KW-0443">Lipid metabolism</keyword>
<feature type="short sequence motif" description="DGA/G" evidence="4">
    <location>
        <begin position="155"/>
        <end position="157"/>
    </location>
</feature>
<comment type="caution">
    <text evidence="4">Lacks conserved residue(s) required for the propagation of feature annotation.</text>
</comment>
<evidence type="ECO:0000256" key="2">
    <source>
        <dbReference type="ARBA" id="ARBA00022963"/>
    </source>
</evidence>